<evidence type="ECO:0000256" key="2">
    <source>
        <dbReference type="ARBA" id="ARBA00012438"/>
    </source>
</evidence>
<feature type="transmembrane region" description="Helical" evidence="7">
    <location>
        <begin position="65"/>
        <end position="87"/>
    </location>
</feature>
<feature type="domain" description="PAS" evidence="9">
    <location>
        <begin position="696"/>
        <end position="766"/>
    </location>
</feature>
<keyword evidence="7" id="KW-0472">Membrane</keyword>
<evidence type="ECO:0000256" key="1">
    <source>
        <dbReference type="ARBA" id="ARBA00000085"/>
    </source>
</evidence>
<name>A0A290Q2K9_9BACT</name>
<dbReference type="NCBIfam" id="TIGR00229">
    <property type="entry name" value="sensory_box"/>
    <property type="match status" value="5"/>
</dbReference>
<evidence type="ECO:0000256" key="6">
    <source>
        <dbReference type="SAM" id="Coils"/>
    </source>
</evidence>
<gene>
    <name evidence="11" type="ORF">CMV30_01490</name>
</gene>
<keyword evidence="7" id="KW-1133">Transmembrane helix</keyword>
<dbReference type="CDD" id="cd00130">
    <property type="entry name" value="PAS"/>
    <property type="match status" value="3"/>
</dbReference>
<dbReference type="PANTHER" id="PTHR43304">
    <property type="entry name" value="PHYTOCHROME-LIKE PROTEIN CPH1"/>
    <property type="match status" value="1"/>
</dbReference>
<dbReference type="Gene3D" id="3.30.565.10">
    <property type="entry name" value="Histidine kinase-like ATPase, C-terminal domain"/>
    <property type="match status" value="1"/>
</dbReference>
<dbReference type="InterPro" id="IPR000700">
    <property type="entry name" value="PAS-assoc_C"/>
</dbReference>
<dbReference type="KEGG" id="vbh:CMV30_01490"/>
<feature type="domain" description="PAC" evidence="10">
    <location>
        <begin position="266"/>
        <end position="318"/>
    </location>
</feature>
<dbReference type="PRINTS" id="PR00344">
    <property type="entry name" value="BCTRLSENSOR"/>
</dbReference>
<keyword evidence="6" id="KW-0175">Coiled coil</keyword>
<feature type="domain" description="PAS" evidence="9">
    <location>
        <begin position="440"/>
        <end position="510"/>
    </location>
</feature>
<evidence type="ECO:0000313" key="12">
    <source>
        <dbReference type="Proteomes" id="UP000217265"/>
    </source>
</evidence>
<dbReference type="InterPro" id="IPR036097">
    <property type="entry name" value="HisK_dim/P_sf"/>
</dbReference>
<evidence type="ECO:0000256" key="5">
    <source>
        <dbReference type="ARBA" id="ARBA00022777"/>
    </source>
</evidence>
<dbReference type="FunFam" id="3.30.565.10:FF:000006">
    <property type="entry name" value="Sensor histidine kinase WalK"/>
    <property type="match status" value="1"/>
</dbReference>
<dbReference type="FunFam" id="3.30.450.20:FF:000099">
    <property type="entry name" value="Sensory box sensor histidine kinase"/>
    <property type="match status" value="1"/>
</dbReference>
<dbReference type="PROSITE" id="PS50109">
    <property type="entry name" value="HIS_KIN"/>
    <property type="match status" value="1"/>
</dbReference>
<dbReference type="InterPro" id="IPR003594">
    <property type="entry name" value="HATPase_dom"/>
</dbReference>
<feature type="transmembrane region" description="Helical" evidence="7">
    <location>
        <begin position="99"/>
        <end position="122"/>
    </location>
</feature>
<dbReference type="Gene3D" id="1.10.287.130">
    <property type="match status" value="1"/>
</dbReference>
<feature type="coiled-coil region" evidence="6">
    <location>
        <begin position="809"/>
        <end position="843"/>
    </location>
</feature>
<dbReference type="SUPFAM" id="SSF47384">
    <property type="entry name" value="Homodimeric domain of signal transducing histidine kinase"/>
    <property type="match status" value="1"/>
</dbReference>
<feature type="domain" description="PAC" evidence="10">
    <location>
        <begin position="513"/>
        <end position="565"/>
    </location>
</feature>
<dbReference type="SUPFAM" id="SSF55874">
    <property type="entry name" value="ATPase domain of HSP90 chaperone/DNA topoisomerase II/histidine kinase"/>
    <property type="match status" value="1"/>
</dbReference>
<dbReference type="InterPro" id="IPR058544">
    <property type="entry name" value="ETR1_N"/>
</dbReference>
<dbReference type="InterPro" id="IPR003661">
    <property type="entry name" value="HisK_dim/P_dom"/>
</dbReference>
<dbReference type="SUPFAM" id="SSF55785">
    <property type="entry name" value="PYP-like sensor domain (PAS domain)"/>
    <property type="match status" value="5"/>
</dbReference>
<dbReference type="Pfam" id="PF00989">
    <property type="entry name" value="PAS"/>
    <property type="match status" value="1"/>
</dbReference>
<dbReference type="InterPro" id="IPR052162">
    <property type="entry name" value="Sensor_kinase/Photoreceptor"/>
</dbReference>
<reference evidence="11 12" key="1">
    <citation type="submission" date="2017-09" db="EMBL/GenBank/DDBJ databases">
        <title>Complete genome sequence of Verrucomicrobial strain HZ-65, isolated from freshwater.</title>
        <authorList>
            <person name="Choi A."/>
        </authorList>
    </citation>
    <scope>NUCLEOTIDE SEQUENCE [LARGE SCALE GENOMIC DNA]</scope>
    <source>
        <strain evidence="11 12">HZ-65</strain>
    </source>
</reference>
<feature type="coiled-coil region" evidence="6">
    <location>
        <begin position="135"/>
        <end position="173"/>
    </location>
</feature>
<evidence type="ECO:0000259" key="8">
    <source>
        <dbReference type="PROSITE" id="PS50109"/>
    </source>
</evidence>
<dbReference type="InterPro" id="IPR013767">
    <property type="entry name" value="PAS_fold"/>
</dbReference>
<dbReference type="SMART" id="SM00387">
    <property type="entry name" value="HATPase_c"/>
    <property type="match status" value="1"/>
</dbReference>
<evidence type="ECO:0000259" key="10">
    <source>
        <dbReference type="PROSITE" id="PS50113"/>
    </source>
</evidence>
<dbReference type="InterPro" id="IPR013655">
    <property type="entry name" value="PAS_fold_3"/>
</dbReference>
<dbReference type="InterPro" id="IPR001610">
    <property type="entry name" value="PAC"/>
</dbReference>
<dbReference type="InterPro" id="IPR036890">
    <property type="entry name" value="HATPase_C_sf"/>
</dbReference>
<dbReference type="CDD" id="cd00082">
    <property type="entry name" value="HisKA"/>
    <property type="match status" value="1"/>
</dbReference>
<feature type="domain" description="PAC" evidence="10">
    <location>
        <begin position="769"/>
        <end position="821"/>
    </location>
</feature>
<dbReference type="FunFam" id="1.10.287.130:FF:000070">
    <property type="entry name" value="Histidine kinase sensor protein"/>
    <property type="match status" value="1"/>
</dbReference>
<dbReference type="SMART" id="SM00086">
    <property type="entry name" value="PAC"/>
    <property type="match status" value="5"/>
</dbReference>
<dbReference type="Gene3D" id="3.30.450.20">
    <property type="entry name" value="PAS domain"/>
    <property type="match status" value="5"/>
</dbReference>
<feature type="domain" description="Histidine kinase" evidence="8">
    <location>
        <begin position="850"/>
        <end position="1064"/>
    </location>
</feature>
<dbReference type="Gene3D" id="6.10.250.490">
    <property type="match status" value="1"/>
</dbReference>
<dbReference type="Pfam" id="PF13426">
    <property type="entry name" value="PAS_9"/>
    <property type="match status" value="2"/>
</dbReference>
<dbReference type="GO" id="GO:0000155">
    <property type="term" value="F:phosphorelay sensor kinase activity"/>
    <property type="evidence" value="ECO:0007669"/>
    <property type="project" value="InterPro"/>
</dbReference>
<dbReference type="InterPro" id="IPR004358">
    <property type="entry name" value="Sig_transdc_His_kin-like_C"/>
</dbReference>
<organism evidence="11 12">
    <name type="scientific">Nibricoccus aquaticus</name>
    <dbReference type="NCBI Taxonomy" id="2576891"/>
    <lineage>
        <taxon>Bacteria</taxon>
        <taxon>Pseudomonadati</taxon>
        <taxon>Verrucomicrobiota</taxon>
        <taxon>Opitutia</taxon>
        <taxon>Opitutales</taxon>
        <taxon>Opitutaceae</taxon>
        <taxon>Nibricoccus</taxon>
    </lineage>
</organism>
<evidence type="ECO:0000313" key="11">
    <source>
        <dbReference type="EMBL" id="ATC62744.1"/>
    </source>
</evidence>
<dbReference type="SMART" id="SM00388">
    <property type="entry name" value="HisKA"/>
    <property type="match status" value="1"/>
</dbReference>
<dbReference type="InterPro" id="IPR035965">
    <property type="entry name" value="PAS-like_dom_sf"/>
</dbReference>
<protein>
    <recommendedName>
        <fullName evidence="2">histidine kinase</fullName>
        <ecNumber evidence="2">2.7.13.3</ecNumber>
    </recommendedName>
</protein>
<dbReference type="AlphaFoldDB" id="A0A290Q2K9"/>
<keyword evidence="4" id="KW-0808">Transferase</keyword>
<evidence type="ECO:0000256" key="4">
    <source>
        <dbReference type="ARBA" id="ARBA00022679"/>
    </source>
</evidence>
<keyword evidence="12" id="KW-1185">Reference proteome</keyword>
<dbReference type="Gene3D" id="2.10.70.100">
    <property type="match status" value="1"/>
</dbReference>
<dbReference type="GO" id="GO:0006355">
    <property type="term" value="P:regulation of DNA-templated transcription"/>
    <property type="evidence" value="ECO:0007669"/>
    <property type="project" value="InterPro"/>
</dbReference>
<comment type="catalytic activity">
    <reaction evidence="1">
        <text>ATP + protein L-histidine = ADP + protein N-phospho-L-histidine.</text>
        <dbReference type="EC" id="2.7.13.3"/>
    </reaction>
</comment>
<dbReference type="Pfam" id="PF02518">
    <property type="entry name" value="HATPase_c"/>
    <property type="match status" value="1"/>
</dbReference>
<keyword evidence="5" id="KW-0418">Kinase</keyword>
<sequence length="1068" mass="120738">MNDWWGNFCTKAGFMPHGHCYQWTPGLVWLHAVADAFIALAYYSIPVALVYFVRKRREMDFGWMLVCFAAFIIACGTTHVLEIWNIWHAEYWLAGGLKAVTAAVSVLTAILLMRLLPVLVTLPTPGELKRLNLALGQEVAQRRQAEESLRTLNAELEQRVAERTAQLNGANEDLLRQFAESRRTEQELSVSSREVADLRAALDEHAIVAITDPQGKITFVNDKFCTISKYSRKELIGRDHRIINSGHHSKAFIRDLWTTIAKGEVWRGEIKNRAKDGSFYWVATTIVPFLDEAGKPRQYVAIRADITERKRAEEAFRESEELFSKAFLMSPDCLVITRMSDRTVVRANDALCSLWQRTAHEVVGKPAPFYTNWVSEGERLIFMRAINERGECLNYETKLRMADGREMDFTLSSRLITLKGEACVLSVLRDMSEQRRGEAAAARLAAIVESSEDAIIGKDLSGVVTSWNTGAEKIFGYAAAEILGQPITRLIPADRQHEERDILERIRSGESVRHFDTVRVRKDGRLIDVSIVVSAIKDPSGKIIGASKVARDITERTRVENTLRENEERMRLATEATGVGIWEWNVNTHQIRWDAQMFRVYGVPPTPDGIVPYSIWSGAVLPQDLLRQEELLHATVRNKARGFREFGIKRGRDGQERTIEAVEDVRTNSRGDVEWVVGTNLDITERKRAEQALRENEEQFRTMANSIPQLAWIARPDGFISWYNRRWYEYTGTVPEQMEGWGWQSVHHPAALPTVMERWEAAIAAGKPLDMEFPLRGADGRFRTFLTRVEPLRDSEGRIVRWFGTNTDVETLKQAEEAVRQLNAELEQRVTLRTAQLESANKELEAFSYSVSHDLRAPLRGIDGFARILQEDCAERLDDEGRRALSIICSESKRMGQLIDDLLGFSRMSRKELEATVVDMADLAQSVFDGLITETVKHAPELVLKPLPKVPGDRATLRQVLVNLLGNAVKFTAHQAKPVIELGAMSEGGVATFYVKDNGVGFDEKYRAKLFGVFQRLHSEDEFEGTGVGLALVQRIIHRHGGKVWAEGRLGAGATFYFTLPEATETIL</sequence>
<dbReference type="Pfam" id="PF08447">
    <property type="entry name" value="PAS_3"/>
    <property type="match status" value="1"/>
</dbReference>
<dbReference type="Pfam" id="PF25487">
    <property type="entry name" value="ETR1_N"/>
    <property type="match status" value="1"/>
</dbReference>
<dbReference type="SMART" id="SM00091">
    <property type="entry name" value="PAS"/>
    <property type="match status" value="5"/>
</dbReference>
<dbReference type="EC" id="2.7.13.3" evidence="2"/>
<keyword evidence="3" id="KW-0597">Phosphoprotein</keyword>
<feature type="domain" description="PAC" evidence="10">
    <location>
        <begin position="642"/>
        <end position="695"/>
    </location>
</feature>
<dbReference type="EMBL" id="CP023344">
    <property type="protein sequence ID" value="ATC62744.1"/>
    <property type="molecule type" value="Genomic_DNA"/>
</dbReference>
<accession>A0A290Q2K9</accession>
<feature type="transmembrane region" description="Helical" evidence="7">
    <location>
        <begin position="28"/>
        <end position="53"/>
    </location>
</feature>
<dbReference type="InterPro" id="IPR005467">
    <property type="entry name" value="His_kinase_dom"/>
</dbReference>
<dbReference type="PROSITE" id="PS50113">
    <property type="entry name" value="PAC"/>
    <property type="match status" value="4"/>
</dbReference>
<evidence type="ECO:0000256" key="3">
    <source>
        <dbReference type="ARBA" id="ARBA00022553"/>
    </source>
</evidence>
<proteinExistence type="predicted"/>
<dbReference type="Pfam" id="PF00512">
    <property type="entry name" value="HisKA"/>
    <property type="match status" value="1"/>
</dbReference>
<evidence type="ECO:0000256" key="7">
    <source>
        <dbReference type="SAM" id="Phobius"/>
    </source>
</evidence>
<evidence type="ECO:0000259" key="9">
    <source>
        <dbReference type="PROSITE" id="PS50112"/>
    </source>
</evidence>
<feature type="domain" description="PAS" evidence="9">
    <location>
        <begin position="194"/>
        <end position="238"/>
    </location>
</feature>
<dbReference type="InterPro" id="IPR000014">
    <property type="entry name" value="PAS"/>
</dbReference>
<dbReference type="PROSITE" id="PS50112">
    <property type="entry name" value="PAS"/>
    <property type="match status" value="3"/>
</dbReference>
<keyword evidence="7" id="KW-0812">Transmembrane</keyword>
<dbReference type="Proteomes" id="UP000217265">
    <property type="component" value="Chromosome"/>
</dbReference>
<dbReference type="PANTHER" id="PTHR43304:SF1">
    <property type="entry name" value="PAC DOMAIN-CONTAINING PROTEIN"/>
    <property type="match status" value="1"/>
</dbReference>